<name>J3LBE7_ORYBR</name>
<dbReference type="AlphaFoldDB" id="J3LBE7"/>
<protein>
    <submittedName>
        <fullName evidence="2">Uncharacterized protein</fullName>
    </submittedName>
</protein>
<feature type="compositionally biased region" description="Basic and acidic residues" evidence="1">
    <location>
        <begin position="58"/>
        <end position="69"/>
    </location>
</feature>
<evidence type="ECO:0000313" key="2">
    <source>
        <dbReference type="EnsemblPlants" id="OB02G19640.1"/>
    </source>
</evidence>
<dbReference type="Gramene" id="OB02G19640.1">
    <property type="protein sequence ID" value="OB02G19640.1"/>
    <property type="gene ID" value="OB02G19640"/>
</dbReference>
<reference evidence="2" key="1">
    <citation type="submission" date="2013-04" db="UniProtKB">
        <authorList>
            <consortium name="EnsemblPlants"/>
        </authorList>
    </citation>
    <scope>IDENTIFICATION</scope>
</reference>
<evidence type="ECO:0000313" key="3">
    <source>
        <dbReference type="Proteomes" id="UP000006038"/>
    </source>
</evidence>
<dbReference type="Proteomes" id="UP000006038">
    <property type="component" value="Unassembled WGS sequence"/>
</dbReference>
<sequence>MAGRDLRFQNISATERKEKKHALSRQPARRGISNKRTTKSRADLRGGGGGGGGPRVFDCGRHGTSERTRIRMRGREKKRSTDPRLPGETVGHRRCSAPAAAAAAADADAYFAREKARGGWRGERSP</sequence>
<proteinExistence type="predicted"/>
<dbReference type="HOGENOM" id="CLU_1985010_0_0_1"/>
<feature type="compositionally biased region" description="Gly residues" evidence="1">
    <location>
        <begin position="45"/>
        <end position="54"/>
    </location>
</feature>
<organism evidence="2">
    <name type="scientific">Oryza brachyantha</name>
    <name type="common">malo sina</name>
    <dbReference type="NCBI Taxonomy" id="4533"/>
    <lineage>
        <taxon>Eukaryota</taxon>
        <taxon>Viridiplantae</taxon>
        <taxon>Streptophyta</taxon>
        <taxon>Embryophyta</taxon>
        <taxon>Tracheophyta</taxon>
        <taxon>Spermatophyta</taxon>
        <taxon>Magnoliopsida</taxon>
        <taxon>Liliopsida</taxon>
        <taxon>Poales</taxon>
        <taxon>Poaceae</taxon>
        <taxon>BOP clade</taxon>
        <taxon>Oryzoideae</taxon>
        <taxon>Oryzeae</taxon>
        <taxon>Oryzinae</taxon>
        <taxon>Oryza</taxon>
    </lineage>
</organism>
<feature type="region of interest" description="Disordered" evidence="1">
    <location>
        <begin position="1"/>
        <end position="94"/>
    </location>
</feature>
<dbReference type="EnsemblPlants" id="OB02G19640.1">
    <property type="protein sequence ID" value="OB02G19640.1"/>
    <property type="gene ID" value="OB02G19640"/>
</dbReference>
<evidence type="ECO:0000256" key="1">
    <source>
        <dbReference type="SAM" id="MobiDB-lite"/>
    </source>
</evidence>
<accession>J3LBE7</accession>
<keyword evidence="3" id="KW-1185">Reference proteome</keyword>